<dbReference type="InterPro" id="IPR001680">
    <property type="entry name" value="WD40_rpt"/>
</dbReference>
<dbReference type="RefSeq" id="WP_250929960.1">
    <property type="nucleotide sequence ID" value="NZ_JAMQBK010000044.1"/>
</dbReference>
<feature type="domain" description="Protein kinase" evidence="6">
    <location>
        <begin position="103"/>
        <end position="370"/>
    </location>
</feature>
<protein>
    <submittedName>
        <fullName evidence="7">Protein kinase</fullName>
    </submittedName>
</protein>
<dbReference type="Pfam" id="PF00069">
    <property type="entry name" value="Pkinase"/>
    <property type="match status" value="1"/>
</dbReference>
<dbReference type="CDD" id="cd14014">
    <property type="entry name" value="STKc_PknB_like"/>
    <property type="match status" value="1"/>
</dbReference>
<dbReference type="PANTHER" id="PTHR19848">
    <property type="entry name" value="WD40 REPEAT PROTEIN"/>
    <property type="match status" value="1"/>
</dbReference>
<dbReference type="GO" id="GO:0016301">
    <property type="term" value="F:kinase activity"/>
    <property type="evidence" value="ECO:0007669"/>
    <property type="project" value="UniProtKB-KW"/>
</dbReference>
<dbReference type="PANTHER" id="PTHR19848:SF8">
    <property type="entry name" value="F-BOX AND WD REPEAT DOMAIN CONTAINING 7"/>
    <property type="match status" value="1"/>
</dbReference>
<feature type="compositionally biased region" description="Basic and acidic residues" evidence="5">
    <location>
        <begin position="427"/>
        <end position="453"/>
    </location>
</feature>
<feature type="repeat" description="WD" evidence="3">
    <location>
        <begin position="1028"/>
        <end position="1069"/>
    </location>
</feature>
<dbReference type="SMART" id="SM00320">
    <property type="entry name" value="WD40"/>
    <property type="match status" value="11"/>
</dbReference>
<accession>A0ABT0U6M3</accession>
<dbReference type="PROSITE" id="PS00678">
    <property type="entry name" value="WD_REPEATS_1"/>
    <property type="match status" value="2"/>
</dbReference>
<dbReference type="Gene3D" id="1.10.510.10">
    <property type="entry name" value="Transferase(Phosphotransferase) domain 1"/>
    <property type="match status" value="1"/>
</dbReference>
<dbReference type="Gene3D" id="1.25.40.10">
    <property type="entry name" value="Tetratricopeptide repeat domain"/>
    <property type="match status" value="1"/>
</dbReference>
<keyword evidence="7" id="KW-0808">Transferase</keyword>
<evidence type="ECO:0000256" key="2">
    <source>
        <dbReference type="ARBA" id="ARBA00022737"/>
    </source>
</evidence>
<dbReference type="Proteomes" id="UP001202961">
    <property type="component" value="Unassembled WGS sequence"/>
</dbReference>
<dbReference type="InterPro" id="IPR015943">
    <property type="entry name" value="WD40/YVTN_repeat-like_dom_sf"/>
</dbReference>
<dbReference type="PROSITE" id="PS50082">
    <property type="entry name" value="WD_REPEATS_2"/>
    <property type="match status" value="4"/>
</dbReference>
<dbReference type="SUPFAM" id="SSF48452">
    <property type="entry name" value="TPR-like"/>
    <property type="match status" value="1"/>
</dbReference>
<feature type="repeat" description="TPR" evidence="4">
    <location>
        <begin position="1340"/>
        <end position="1373"/>
    </location>
</feature>
<feature type="repeat" description="WD" evidence="3">
    <location>
        <begin position="866"/>
        <end position="905"/>
    </location>
</feature>
<dbReference type="SMART" id="SM00220">
    <property type="entry name" value="S_TKc"/>
    <property type="match status" value="1"/>
</dbReference>
<evidence type="ECO:0000256" key="5">
    <source>
        <dbReference type="SAM" id="MobiDB-lite"/>
    </source>
</evidence>
<evidence type="ECO:0000313" key="8">
    <source>
        <dbReference type="Proteomes" id="UP001202961"/>
    </source>
</evidence>
<dbReference type="InterPro" id="IPR019775">
    <property type="entry name" value="WD40_repeat_CS"/>
</dbReference>
<feature type="repeat" description="WD" evidence="3">
    <location>
        <begin position="657"/>
        <end position="691"/>
    </location>
</feature>
<keyword evidence="2" id="KW-0677">Repeat</keyword>
<sequence length="1565" mass="174096">MAKSLDSKFLDDPEFQSLLVGCLESLQRGETIDRHALAKDFPGFSEEIGRFLDDRQLLEEAASDFGDVPPSRVAISAYENTMDSNAGPADFSIGEAIRYIGEYEVLEEIARGGMGVVFKARQQKLNRIVALKMILAGRLADKSDVERFYREARAAGKLQHTNIVPVHEIGEHDGRHYFTMDFVDGPSLADTLREESLSPEATARLVRETAAAVQYAHEQGTVHRDLKPANILLGENGQPMVTDFGLAKMLGGVDDETRAELTASGQILGTPSYMSPEQAAGNQDLVGPESDVYSLGAILYACLTGRAPFVADSPVDTLLQVMNKEPVSLRELNPAVPKDLETICLKCLTKEPHKRYGTAQELADDLQRFIEGRPVSARPVGQISKSIRWCRRNPIVASLLTLVFVSMVAGTAISTFYANTAQKHAANEAEQRQHAEDARDEAERERDAADRARALAQQRGSELRRQLYVAQMPRALREWSDGNTAGVEQLLGQHLPEGDEDDLRGFEWYWLDNLTKSSRLTIETGRTFLDADISPDGKSIAILCNARLMIHRLDTGALIHEFETPYSMRGGVEFDPTGRFVAAGQDLVQLWSIDDEALVWEGESEPHTVWVGFTPDGQQVLSANVVEEKNRVSSATIRIRDRETGTVVHSISVPEKIYAAAISPSGDQLAASCADNMIRVWDLRTGVSLRKWSIGGVGGDLSYSPDGRWLTVVTSDGTVARHDPQVGKLMQSWQVSSNDIYGVATDGAGKHFATAGRQQIARLFDFKDGEPVREFRGHEAEIRSVLFRPGFQELVTCDRTGKIHVWDTRQNQGVERFEGDSIDISDAAFSPDMKWLATSQGISWDTERQGAVRLYSLADGATGPALDGHESGVFGVAIANGHVYSAGHDGKLITWDLETFDPIRTRSFEKPLTCLAVAESGKTLAVGNSEGEVRILNDKGQEVATIPMNPPNFSIRDVAISPDGRFVASSNTQLLQVWDCSQNQAVLQMKQKKAGPVQFSHSGRWLAAAFDGALHIYDTSTWKVIHELQSHTQSIRGVAFHPNDQRLVTQSTDSTIKLWETETWQSVMAFPFAYRNKNDRFAPIFSPDGNYLLVGRDRDEAHLLCTFTRVREPSPDPESLQARAKTLALRQLWDEAFQEYERLIETGAPDLTWAFVHAAEVAALAEQTEATRLLIIDSAKRAKEYEESNLSLAARLILAAQLRPDTDPNPEQSLRIARRAWQEKEKLTGLSLLYTLFRQGRDDEIVEFRKQNDGIGRASVTHQFLHAGALYRLGEVHEASEILKRAADRYARDMPPLGRGRYIEREGFSDIIWDLLIWREVSEIALQALNEAIDANPEDAALLAHRGDLHRRWHRWSDAMNDLGRALELNPDDVDVFEAATTSAILAGEYEIAAQVAELLLDRFQQPDRIESIWLAARIAALVPGDAGIDQSLLEQIRASAAARPKNNWRQIALVGVLHRIGHLDEAIEELDRIDAIFPDLKGLNKASLFFRRGLILYDQGKADEAEEVFRVGNAIAKSFEQPPGVFPTQGRHVWVDFLALRQELKELLNLSEHNEKSVENEREK</sequence>
<dbReference type="Pfam" id="PF00400">
    <property type="entry name" value="WD40"/>
    <property type="match status" value="4"/>
</dbReference>
<dbReference type="SUPFAM" id="SSF56112">
    <property type="entry name" value="Protein kinase-like (PK-like)"/>
    <property type="match status" value="1"/>
</dbReference>
<organism evidence="7 8">
    <name type="scientific">Aporhodopirellula aestuarii</name>
    <dbReference type="NCBI Taxonomy" id="2950107"/>
    <lineage>
        <taxon>Bacteria</taxon>
        <taxon>Pseudomonadati</taxon>
        <taxon>Planctomycetota</taxon>
        <taxon>Planctomycetia</taxon>
        <taxon>Pirellulales</taxon>
        <taxon>Pirellulaceae</taxon>
        <taxon>Aporhodopirellula</taxon>
    </lineage>
</organism>
<dbReference type="CDD" id="cd00200">
    <property type="entry name" value="WD40"/>
    <property type="match status" value="2"/>
</dbReference>
<keyword evidence="4" id="KW-0802">TPR repeat</keyword>
<dbReference type="EMBL" id="JAMQBK010000044">
    <property type="protein sequence ID" value="MCM2372324.1"/>
    <property type="molecule type" value="Genomic_DNA"/>
</dbReference>
<evidence type="ECO:0000256" key="4">
    <source>
        <dbReference type="PROSITE-ProRule" id="PRU00339"/>
    </source>
</evidence>
<evidence type="ECO:0000256" key="3">
    <source>
        <dbReference type="PROSITE-ProRule" id="PRU00221"/>
    </source>
</evidence>
<comment type="caution">
    <text evidence="7">The sequence shown here is derived from an EMBL/GenBank/DDBJ whole genome shotgun (WGS) entry which is preliminary data.</text>
</comment>
<dbReference type="InterPro" id="IPR036322">
    <property type="entry name" value="WD40_repeat_dom_sf"/>
</dbReference>
<dbReference type="Gene3D" id="2.130.10.10">
    <property type="entry name" value="YVTN repeat-like/Quinoprotein amine dehydrogenase"/>
    <property type="match status" value="4"/>
</dbReference>
<dbReference type="SUPFAM" id="SSF50978">
    <property type="entry name" value="WD40 repeat-like"/>
    <property type="match status" value="2"/>
</dbReference>
<dbReference type="InterPro" id="IPR019734">
    <property type="entry name" value="TPR_rpt"/>
</dbReference>
<evidence type="ECO:0000256" key="1">
    <source>
        <dbReference type="ARBA" id="ARBA00022574"/>
    </source>
</evidence>
<keyword evidence="1 3" id="KW-0853">WD repeat</keyword>
<keyword evidence="7" id="KW-0418">Kinase</keyword>
<proteinExistence type="predicted"/>
<evidence type="ECO:0000259" key="6">
    <source>
        <dbReference type="PROSITE" id="PS50011"/>
    </source>
</evidence>
<dbReference type="InterPro" id="IPR000719">
    <property type="entry name" value="Prot_kinase_dom"/>
</dbReference>
<dbReference type="SMART" id="SM00028">
    <property type="entry name" value="TPR"/>
    <property type="match status" value="2"/>
</dbReference>
<dbReference type="InterPro" id="IPR011990">
    <property type="entry name" value="TPR-like_helical_dom_sf"/>
</dbReference>
<feature type="repeat" description="WD" evidence="3">
    <location>
        <begin position="775"/>
        <end position="816"/>
    </location>
</feature>
<reference evidence="7 8" key="1">
    <citation type="journal article" date="2022" name="Syst. Appl. Microbiol.">
        <title>Rhodopirellula aestuarii sp. nov., a novel member of the genus Rhodopirellula isolated from brackish sediments collected in the Tagus River estuary, Portugal.</title>
        <authorList>
            <person name="Vitorino I.R."/>
            <person name="Klimek D."/>
            <person name="Calusinska M."/>
            <person name="Lobo-da-Cunha A."/>
            <person name="Vasconcelos V."/>
            <person name="Lage O.M."/>
        </authorList>
    </citation>
    <scope>NUCLEOTIDE SEQUENCE [LARGE SCALE GENOMIC DNA]</scope>
    <source>
        <strain evidence="7 8">ICT_H3.1</strain>
    </source>
</reference>
<dbReference type="InterPro" id="IPR011009">
    <property type="entry name" value="Kinase-like_dom_sf"/>
</dbReference>
<name>A0ABT0U6M3_9BACT</name>
<keyword evidence="8" id="KW-1185">Reference proteome</keyword>
<dbReference type="PROSITE" id="PS50011">
    <property type="entry name" value="PROTEIN_KINASE_DOM"/>
    <property type="match status" value="1"/>
</dbReference>
<dbReference type="PROSITE" id="PS50005">
    <property type="entry name" value="TPR"/>
    <property type="match status" value="1"/>
</dbReference>
<dbReference type="PROSITE" id="PS50294">
    <property type="entry name" value="WD_REPEATS_REGION"/>
    <property type="match status" value="2"/>
</dbReference>
<gene>
    <name evidence="7" type="ORF">NB063_17085</name>
</gene>
<feature type="region of interest" description="Disordered" evidence="5">
    <location>
        <begin position="427"/>
        <end position="457"/>
    </location>
</feature>
<dbReference type="Gene3D" id="3.30.200.20">
    <property type="entry name" value="Phosphorylase Kinase, domain 1"/>
    <property type="match status" value="1"/>
</dbReference>
<evidence type="ECO:0000313" key="7">
    <source>
        <dbReference type="EMBL" id="MCM2372324.1"/>
    </source>
</evidence>
<dbReference type="SUPFAM" id="SSF69322">
    <property type="entry name" value="Tricorn protease domain 2"/>
    <property type="match status" value="1"/>
</dbReference>